<organism evidence="1 2">
    <name type="scientific">Bauhinia variegata</name>
    <name type="common">Purple orchid tree</name>
    <name type="synonym">Phanera variegata</name>
    <dbReference type="NCBI Taxonomy" id="167791"/>
    <lineage>
        <taxon>Eukaryota</taxon>
        <taxon>Viridiplantae</taxon>
        <taxon>Streptophyta</taxon>
        <taxon>Embryophyta</taxon>
        <taxon>Tracheophyta</taxon>
        <taxon>Spermatophyta</taxon>
        <taxon>Magnoliopsida</taxon>
        <taxon>eudicotyledons</taxon>
        <taxon>Gunneridae</taxon>
        <taxon>Pentapetalae</taxon>
        <taxon>rosids</taxon>
        <taxon>fabids</taxon>
        <taxon>Fabales</taxon>
        <taxon>Fabaceae</taxon>
        <taxon>Cercidoideae</taxon>
        <taxon>Cercideae</taxon>
        <taxon>Bauhiniinae</taxon>
        <taxon>Bauhinia</taxon>
    </lineage>
</organism>
<keyword evidence="2" id="KW-1185">Reference proteome</keyword>
<protein>
    <submittedName>
        <fullName evidence="1">Uncharacterized protein</fullName>
    </submittedName>
</protein>
<dbReference type="Proteomes" id="UP000828941">
    <property type="component" value="Chromosome 2"/>
</dbReference>
<reference evidence="1 2" key="1">
    <citation type="journal article" date="2022" name="DNA Res.">
        <title>Chromosomal-level genome assembly of the orchid tree Bauhinia variegata (Leguminosae; Cercidoideae) supports the allotetraploid origin hypothesis of Bauhinia.</title>
        <authorList>
            <person name="Zhong Y."/>
            <person name="Chen Y."/>
            <person name="Zheng D."/>
            <person name="Pang J."/>
            <person name="Liu Y."/>
            <person name="Luo S."/>
            <person name="Meng S."/>
            <person name="Qian L."/>
            <person name="Wei D."/>
            <person name="Dai S."/>
            <person name="Zhou R."/>
        </authorList>
    </citation>
    <scope>NUCLEOTIDE SEQUENCE [LARGE SCALE GENOMIC DNA]</scope>
    <source>
        <strain evidence="1">BV-YZ2020</strain>
    </source>
</reference>
<accession>A0ACB9PYE2</accession>
<name>A0ACB9PYE2_BAUVA</name>
<dbReference type="EMBL" id="CM039427">
    <property type="protein sequence ID" value="KAI4353849.1"/>
    <property type="molecule type" value="Genomic_DNA"/>
</dbReference>
<sequence>MMTSEAIQESGQLVMIVASSPKFSVCKTDFGLGKLMKTELAHVDKPGNTSLLESRDDEVGVEVGLALPKLQMDNSISSLTNT</sequence>
<evidence type="ECO:0000313" key="2">
    <source>
        <dbReference type="Proteomes" id="UP000828941"/>
    </source>
</evidence>
<comment type="caution">
    <text evidence="1">The sequence shown here is derived from an EMBL/GenBank/DDBJ whole genome shotgun (WGS) entry which is preliminary data.</text>
</comment>
<proteinExistence type="predicted"/>
<evidence type="ECO:0000313" key="1">
    <source>
        <dbReference type="EMBL" id="KAI4353849.1"/>
    </source>
</evidence>
<gene>
    <name evidence="1" type="ORF">L6164_002772</name>
</gene>